<dbReference type="AlphaFoldDB" id="A0AAF3EM49"/>
<dbReference type="Proteomes" id="UP000887575">
    <property type="component" value="Unassembled WGS sequence"/>
</dbReference>
<accession>A0AAF3EM49</accession>
<name>A0AAF3EM49_9BILA</name>
<sequence>MVRRGSSQYPQSVCSTPTHIRLSITPSDPALKRSWPWLYKTTPNAMHPMHHRSNSPLRRASTFYEGGSQYLQVPDAMGRKRRLSDFIIETLGKT</sequence>
<protein>
    <submittedName>
        <fullName evidence="2">Uncharacterized protein</fullName>
    </submittedName>
</protein>
<reference evidence="2" key="1">
    <citation type="submission" date="2024-02" db="UniProtKB">
        <authorList>
            <consortium name="WormBaseParasite"/>
        </authorList>
    </citation>
    <scope>IDENTIFICATION</scope>
</reference>
<keyword evidence="1" id="KW-1185">Reference proteome</keyword>
<evidence type="ECO:0000313" key="1">
    <source>
        <dbReference type="Proteomes" id="UP000887575"/>
    </source>
</evidence>
<proteinExistence type="predicted"/>
<evidence type="ECO:0000313" key="2">
    <source>
        <dbReference type="WBParaSite" id="MBELARI_LOCUS15123"/>
    </source>
</evidence>
<dbReference type="WBParaSite" id="MBELARI_LOCUS15123">
    <property type="protein sequence ID" value="MBELARI_LOCUS15123"/>
    <property type="gene ID" value="MBELARI_LOCUS15123"/>
</dbReference>
<organism evidence="1 2">
    <name type="scientific">Mesorhabditis belari</name>
    <dbReference type="NCBI Taxonomy" id="2138241"/>
    <lineage>
        <taxon>Eukaryota</taxon>
        <taxon>Metazoa</taxon>
        <taxon>Ecdysozoa</taxon>
        <taxon>Nematoda</taxon>
        <taxon>Chromadorea</taxon>
        <taxon>Rhabditida</taxon>
        <taxon>Rhabditina</taxon>
        <taxon>Rhabditomorpha</taxon>
        <taxon>Rhabditoidea</taxon>
        <taxon>Rhabditidae</taxon>
        <taxon>Mesorhabditinae</taxon>
        <taxon>Mesorhabditis</taxon>
    </lineage>
</organism>